<dbReference type="Proteomes" id="UP000314294">
    <property type="component" value="Unassembled WGS sequence"/>
</dbReference>
<sequence>MSRPSASRCSTAEKPWASSAWSPENWAKNSLWSHDRADTCGREERESASSFQRLLRWNWSTFSSNSLNWIPDSWRKFFFTSWTLSVETKDLFLKPGAPLRGASWLWDLSFLHSDTTSRMALKWKSMRLSMAGSVTCPPSWKRSQRSPSLRILMPICKRTSLSEELRAEGATSLWPLQLLIRD</sequence>
<comment type="caution">
    <text evidence="2">The sequence shown here is derived from an EMBL/GenBank/DDBJ whole genome shotgun (WGS) entry which is preliminary data.</text>
</comment>
<reference evidence="2 3" key="1">
    <citation type="submission" date="2019-03" db="EMBL/GenBank/DDBJ databases">
        <title>First draft genome of Liparis tanakae, snailfish: a comprehensive survey of snailfish specific genes.</title>
        <authorList>
            <person name="Kim W."/>
            <person name="Song I."/>
            <person name="Jeong J.-H."/>
            <person name="Kim D."/>
            <person name="Kim S."/>
            <person name="Ryu S."/>
            <person name="Song J.Y."/>
            <person name="Lee S.K."/>
        </authorList>
    </citation>
    <scope>NUCLEOTIDE SEQUENCE [LARGE SCALE GENOMIC DNA]</scope>
    <source>
        <tissue evidence="2">Muscle</tissue>
    </source>
</reference>
<proteinExistence type="predicted"/>
<accession>A0A4Z2FQ23</accession>
<keyword evidence="3" id="KW-1185">Reference proteome</keyword>
<evidence type="ECO:0000313" key="2">
    <source>
        <dbReference type="EMBL" id="TNN43249.1"/>
    </source>
</evidence>
<organism evidence="2 3">
    <name type="scientific">Liparis tanakae</name>
    <name type="common">Tanaka's snailfish</name>
    <dbReference type="NCBI Taxonomy" id="230148"/>
    <lineage>
        <taxon>Eukaryota</taxon>
        <taxon>Metazoa</taxon>
        <taxon>Chordata</taxon>
        <taxon>Craniata</taxon>
        <taxon>Vertebrata</taxon>
        <taxon>Euteleostomi</taxon>
        <taxon>Actinopterygii</taxon>
        <taxon>Neopterygii</taxon>
        <taxon>Teleostei</taxon>
        <taxon>Neoteleostei</taxon>
        <taxon>Acanthomorphata</taxon>
        <taxon>Eupercaria</taxon>
        <taxon>Perciformes</taxon>
        <taxon>Cottioidei</taxon>
        <taxon>Cottales</taxon>
        <taxon>Liparidae</taxon>
        <taxon>Liparis</taxon>
    </lineage>
</organism>
<feature type="region of interest" description="Disordered" evidence="1">
    <location>
        <begin position="1"/>
        <end position="20"/>
    </location>
</feature>
<dbReference type="AlphaFoldDB" id="A0A4Z2FQ23"/>
<name>A0A4Z2FQ23_9TELE</name>
<gene>
    <name evidence="2" type="ORF">EYF80_046575</name>
</gene>
<evidence type="ECO:0000313" key="3">
    <source>
        <dbReference type="Proteomes" id="UP000314294"/>
    </source>
</evidence>
<protein>
    <submittedName>
        <fullName evidence="2">Uncharacterized protein</fullName>
    </submittedName>
</protein>
<dbReference type="EMBL" id="SRLO01000980">
    <property type="protein sequence ID" value="TNN43249.1"/>
    <property type="molecule type" value="Genomic_DNA"/>
</dbReference>
<evidence type="ECO:0000256" key="1">
    <source>
        <dbReference type="SAM" id="MobiDB-lite"/>
    </source>
</evidence>
<feature type="compositionally biased region" description="Polar residues" evidence="1">
    <location>
        <begin position="1"/>
        <end position="10"/>
    </location>
</feature>